<proteinExistence type="predicted"/>
<feature type="transmembrane region" description="Helical" evidence="1">
    <location>
        <begin position="7"/>
        <end position="29"/>
    </location>
</feature>
<keyword evidence="1" id="KW-1133">Transmembrane helix</keyword>
<accession>A0A0F9LLH4</accession>
<name>A0A0F9LLH4_9ZZZZ</name>
<reference evidence="2" key="1">
    <citation type="journal article" date="2015" name="Nature">
        <title>Complex archaea that bridge the gap between prokaryotes and eukaryotes.</title>
        <authorList>
            <person name="Spang A."/>
            <person name="Saw J.H."/>
            <person name="Jorgensen S.L."/>
            <person name="Zaremba-Niedzwiedzka K."/>
            <person name="Martijn J."/>
            <person name="Lind A.E."/>
            <person name="van Eijk R."/>
            <person name="Schleper C."/>
            <person name="Guy L."/>
            <person name="Ettema T.J."/>
        </authorList>
    </citation>
    <scope>NUCLEOTIDE SEQUENCE</scope>
</reference>
<keyword evidence="1" id="KW-0812">Transmembrane</keyword>
<evidence type="ECO:0000313" key="2">
    <source>
        <dbReference type="EMBL" id="KKM94228.1"/>
    </source>
</evidence>
<organism evidence="2">
    <name type="scientific">marine sediment metagenome</name>
    <dbReference type="NCBI Taxonomy" id="412755"/>
    <lineage>
        <taxon>unclassified sequences</taxon>
        <taxon>metagenomes</taxon>
        <taxon>ecological metagenomes</taxon>
    </lineage>
</organism>
<comment type="caution">
    <text evidence="2">The sequence shown here is derived from an EMBL/GenBank/DDBJ whole genome shotgun (WGS) entry which is preliminary data.</text>
</comment>
<dbReference type="AlphaFoldDB" id="A0A0F9LLH4"/>
<sequence length="185" mass="19059">MHTIRNIARWSIVTAVIALVVGAVAWGLFAGQKTSPYDINMSGGHDIRIQAASTCNGGPFEAGAEKLCGISLKNWNSPAVDAQINLSTVVGTGDPLFAAAVVVDLIHSTTQTVGDCETQTGVFADWSTPIATGTLDDAALHVPGDTLAAAATSTYCFRMVLPTGSEWAGLGADGTFTFDVVDVGS</sequence>
<gene>
    <name evidence="2" type="ORF">LCGC14_1200470</name>
</gene>
<evidence type="ECO:0000256" key="1">
    <source>
        <dbReference type="SAM" id="Phobius"/>
    </source>
</evidence>
<keyword evidence="1" id="KW-0472">Membrane</keyword>
<protein>
    <submittedName>
        <fullName evidence="2">Uncharacterized protein</fullName>
    </submittedName>
</protein>
<dbReference type="EMBL" id="LAZR01006166">
    <property type="protein sequence ID" value="KKM94228.1"/>
    <property type="molecule type" value="Genomic_DNA"/>
</dbReference>